<dbReference type="SMART" id="SM00089">
    <property type="entry name" value="PKD"/>
    <property type="match status" value="3"/>
</dbReference>
<dbReference type="InterPro" id="IPR035234">
    <property type="entry name" value="IgGFc-bd_N"/>
</dbReference>
<dbReference type="AlphaFoldDB" id="A0A1N7R5B0"/>
<feature type="signal peptide" evidence="1">
    <location>
        <begin position="1"/>
        <end position="23"/>
    </location>
</feature>
<feature type="chain" id="PRO_5013179177" evidence="1">
    <location>
        <begin position="24"/>
        <end position="913"/>
    </location>
</feature>
<evidence type="ECO:0000259" key="2">
    <source>
        <dbReference type="PROSITE" id="PS50093"/>
    </source>
</evidence>
<evidence type="ECO:0000313" key="3">
    <source>
        <dbReference type="EMBL" id="SIT30330.1"/>
    </source>
</evidence>
<dbReference type="Gene3D" id="2.60.40.10">
    <property type="entry name" value="Immunoglobulins"/>
    <property type="match status" value="3"/>
</dbReference>
<dbReference type="InterPro" id="IPR026341">
    <property type="entry name" value="T9SS_type_B"/>
</dbReference>
<dbReference type="NCBIfam" id="TIGR04131">
    <property type="entry name" value="Bac_Flav_CTERM"/>
    <property type="match status" value="1"/>
</dbReference>
<dbReference type="InterPro" id="IPR013783">
    <property type="entry name" value="Ig-like_fold"/>
</dbReference>
<dbReference type="PROSITE" id="PS50093">
    <property type="entry name" value="PKD"/>
    <property type="match status" value="3"/>
</dbReference>
<keyword evidence="1" id="KW-0732">Signal</keyword>
<feature type="domain" description="PKD" evidence="2">
    <location>
        <begin position="593"/>
        <end position="659"/>
    </location>
</feature>
<dbReference type="PANTHER" id="PTHR46534:SF1">
    <property type="entry name" value="IGGFC-BINDING PROTEIN N-TERMINAL DOMAIN-CONTAINING PROTEIN"/>
    <property type="match status" value="1"/>
</dbReference>
<feature type="domain" description="PKD" evidence="2">
    <location>
        <begin position="759"/>
        <end position="821"/>
    </location>
</feature>
<proteinExistence type="predicted"/>
<dbReference type="InterPro" id="IPR000601">
    <property type="entry name" value="PKD_dom"/>
</dbReference>
<dbReference type="InterPro" id="IPR035986">
    <property type="entry name" value="PKD_dom_sf"/>
</dbReference>
<dbReference type="Pfam" id="PF13585">
    <property type="entry name" value="CHU_C"/>
    <property type="match status" value="1"/>
</dbReference>
<dbReference type="CDD" id="cd00146">
    <property type="entry name" value="PKD"/>
    <property type="match status" value="3"/>
</dbReference>
<dbReference type="EMBL" id="FTOR01000009">
    <property type="protein sequence ID" value="SIT30330.1"/>
    <property type="molecule type" value="Genomic_DNA"/>
</dbReference>
<sequence>MYKRIVVIVCVLLWLPAFRPVAAQDYSNKGKDFWLCFPAHLPVDDYSLAQMSVFVSSSENSSGKITVNGYTTTFTVNANQVSAPIDIPYSVANISNAESGRPVTKGIHITVDEGMPPVVVFAHVYAAMRSAAMLVLPTNVLGKKYYSMNFYQRFKSDAYSQFNVVATEDATTVRYQLRINGILNGSAVTVNLPHAGDVLQIQNRDDLTGSIIESVSATGTEGCKRIAVFSGSSAVAIKSYECTNVSDWYYSFDPLLQQCYPVNSWGKEYALIPFADNPKGFHPRVMACEDNTEIDFGGITLVLNEGEYFPLNDPNPFPLTMPVAIKAKKPIAVAEYMMMAYCAGNTESSLGDPDMVLLNPVEQNIKDISLFSSNLESITAKYINVYMPTVATGSFRINGQLPQKKFAPMVPANGYSWLTESLSLSQTAYRLTADTGFNAIAYGMGKAESYAYSAGSYVKDRYQFLQVANQEGIANRLAACKGIPFDVYMTFPYQPLQITWKLPGIQPDVVTLQPVPDSKSVMDGKTLYRYKMPGGVTIAATGTYTAGIAAVNPTTDGCGGSQEMTYDITIIEPPVADFTYATDICNTQQWQFTYTGTQGGSTDTAWRWRLGDGSVAAVQHPRYTYPQPGTYMVGEYTVNDIGCHSATVEKIIVVDAALQARFSYTPACVKEPAVFTGISTVPDGYTVTQSTWSFGDGAVNTITANDPQTHVYAKAGSYKASLQLQTANGCKSNWDTTVEIQDKPVFSITPSLVYLPDGNVTFTATSNVAVSGYAWDFGDGGSASGTASVKHTYHAEGVYQVAVNAVTVYGCSGEAVQEVRVAPAPVAPVVPNVFSPNGDGVHDYWDILFLDRYTDVTVQVFNRWGAKVFSSKGYSAPWNGRVNGKALPPGTYYYIIETGGATGKITGAVTIIQ</sequence>
<dbReference type="RefSeq" id="WP_076381508.1">
    <property type="nucleotide sequence ID" value="NZ_AP017422.1"/>
</dbReference>
<dbReference type="InterPro" id="IPR022409">
    <property type="entry name" value="PKD/Chitinase_dom"/>
</dbReference>
<dbReference type="Pfam" id="PF17517">
    <property type="entry name" value="IgGFc_binding"/>
    <property type="match status" value="1"/>
</dbReference>
<accession>A0A1N7R5B0</accession>
<dbReference type="OrthoDB" id="7794186at2"/>
<dbReference type="STRING" id="477680.SAMN05421788_109196"/>
<dbReference type="SUPFAM" id="SSF49299">
    <property type="entry name" value="PKD domain"/>
    <property type="match status" value="3"/>
</dbReference>
<dbReference type="Proteomes" id="UP000186917">
    <property type="component" value="Unassembled WGS sequence"/>
</dbReference>
<protein>
    <submittedName>
        <fullName evidence="3">Gliding motility-associated C-terminal domain-containing protein</fullName>
    </submittedName>
</protein>
<name>A0A1N7R5B0_9BACT</name>
<evidence type="ECO:0000256" key="1">
    <source>
        <dbReference type="SAM" id="SignalP"/>
    </source>
</evidence>
<keyword evidence="4" id="KW-1185">Reference proteome</keyword>
<gene>
    <name evidence="3" type="ORF">SAMN05421788_109196</name>
</gene>
<feature type="domain" description="PKD" evidence="2">
    <location>
        <begin position="691"/>
        <end position="741"/>
    </location>
</feature>
<organism evidence="3 4">
    <name type="scientific">Filimonas lacunae</name>
    <dbReference type="NCBI Taxonomy" id="477680"/>
    <lineage>
        <taxon>Bacteria</taxon>
        <taxon>Pseudomonadati</taxon>
        <taxon>Bacteroidota</taxon>
        <taxon>Chitinophagia</taxon>
        <taxon>Chitinophagales</taxon>
        <taxon>Chitinophagaceae</taxon>
        <taxon>Filimonas</taxon>
    </lineage>
</organism>
<dbReference type="Pfam" id="PF18911">
    <property type="entry name" value="PKD_4"/>
    <property type="match status" value="3"/>
</dbReference>
<reference evidence="4" key="1">
    <citation type="submission" date="2017-01" db="EMBL/GenBank/DDBJ databases">
        <authorList>
            <person name="Varghese N."/>
            <person name="Submissions S."/>
        </authorList>
    </citation>
    <scope>NUCLEOTIDE SEQUENCE [LARGE SCALE GENOMIC DNA]</scope>
    <source>
        <strain evidence="4">DSM 21054</strain>
    </source>
</reference>
<evidence type="ECO:0000313" key="4">
    <source>
        <dbReference type="Proteomes" id="UP000186917"/>
    </source>
</evidence>
<dbReference type="PANTHER" id="PTHR46534">
    <property type="entry name" value="IGGFC_BINDING DOMAIN-CONTAINING PROTEIN"/>
    <property type="match status" value="1"/>
</dbReference>